<reference evidence="4" key="1">
    <citation type="submission" date="2018-05" db="EMBL/GenBank/DDBJ databases">
        <authorList>
            <person name="Lanie J.A."/>
            <person name="Ng W.-L."/>
            <person name="Kazmierczak K.M."/>
            <person name="Andrzejewski T.M."/>
            <person name="Davidsen T.M."/>
            <person name="Wayne K.J."/>
            <person name="Tettelin H."/>
            <person name="Glass J.I."/>
            <person name="Rusch D."/>
            <person name="Podicherti R."/>
            <person name="Tsui H.-C.T."/>
            <person name="Winkler M.E."/>
        </authorList>
    </citation>
    <scope>NUCLEOTIDE SEQUENCE</scope>
</reference>
<dbReference type="SUPFAM" id="SSF48008">
    <property type="entry name" value="GntR ligand-binding domain-like"/>
    <property type="match status" value="1"/>
</dbReference>
<dbReference type="InterPro" id="IPR008920">
    <property type="entry name" value="TF_FadR/GntR_C"/>
</dbReference>
<evidence type="ECO:0008006" key="5">
    <source>
        <dbReference type="Google" id="ProtNLM"/>
    </source>
</evidence>
<evidence type="ECO:0000313" key="4">
    <source>
        <dbReference type="EMBL" id="SVD08498.1"/>
    </source>
</evidence>
<evidence type="ECO:0000256" key="1">
    <source>
        <dbReference type="ARBA" id="ARBA00023015"/>
    </source>
</evidence>
<evidence type="ECO:0000256" key="2">
    <source>
        <dbReference type="ARBA" id="ARBA00023125"/>
    </source>
</evidence>
<organism evidence="4">
    <name type="scientific">marine metagenome</name>
    <dbReference type="NCBI Taxonomy" id="408172"/>
    <lineage>
        <taxon>unclassified sequences</taxon>
        <taxon>metagenomes</taxon>
        <taxon>ecological metagenomes</taxon>
    </lineage>
</organism>
<keyword evidence="1" id="KW-0805">Transcription regulation</keyword>
<proteinExistence type="predicted"/>
<evidence type="ECO:0000256" key="3">
    <source>
        <dbReference type="ARBA" id="ARBA00023163"/>
    </source>
</evidence>
<accession>A0A382SH51</accession>
<gene>
    <name evidence="4" type="ORF">METZ01_LOCUS361352</name>
</gene>
<keyword evidence="2" id="KW-0238">DNA-binding</keyword>
<protein>
    <recommendedName>
        <fullName evidence="5">GntR C-terminal domain-containing protein</fullName>
    </recommendedName>
</protein>
<dbReference type="AlphaFoldDB" id="A0A382SH51"/>
<name>A0A382SH51_9ZZZZ</name>
<keyword evidence="3" id="KW-0804">Transcription</keyword>
<dbReference type="EMBL" id="UINC01128622">
    <property type="protein sequence ID" value="SVD08498.1"/>
    <property type="molecule type" value="Genomic_DNA"/>
</dbReference>
<dbReference type="GO" id="GO:0003677">
    <property type="term" value="F:DNA binding"/>
    <property type="evidence" value="ECO:0007669"/>
    <property type="project" value="UniProtKB-KW"/>
</dbReference>
<sequence>MFFSWFSKTRSESYRQRTIKDHEKIWKGISIRKPEIALTAMQSHIDVIRERFFEKNI</sequence>